<reference evidence="9 10" key="1">
    <citation type="submission" date="2019-07" db="EMBL/GenBank/DDBJ databases">
        <authorList>
            <person name="Jastrzebski P J."/>
            <person name="Paukszto L."/>
            <person name="Jastrzebski P J."/>
        </authorList>
    </citation>
    <scope>NUCLEOTIDE SEQUENCE [LARGE SCALE GENOMIC DNA]</scope>
    <source>
        <strain evidence="9 10">WMS-il1</strain>
    </source>
</reference>
<dbReference type="FunFam" id="2.30.42.10:FF:000055">
    <property type="entry name" value="PDZ and LIM domain protein 3"/>
    <property type="match status" value="1"/>
</dbReference>
<evidence type="ECO:0000313" key="9">
    <source>
        <dbReference type="EMBL" id="VUZ43371.1"/>
    </source>
</evidence>
<dbReference type="GO" id="GO:0051371">
    <property type="term" value="F:muscle alpha-actinin binding"/>
    <property type="evidence" value="ECO:0007669"/>
    <property type="project" value="TreeGrafter"/>
</dbReference>
<dbReference type="AlphaFoldDB" id="A0A564Y7X3"/>
<dbReference type="SMART" id="SM00228">
    <property type="entry name" value="PDZ"/>
    <property type="match status" value="1"/>
</dbReference>
<dbReference type="SUPFAM" id="SSF50156">
    <property type="entry name" value="PDZ domain-like"/>
    <property type="match status" value="1"/>
</dbReference>
<dbReference type="InterPro" id="IPR036034">
    <property type="entry name" value="PDZ_sf"/>
</dbReference>
<evidence type="ECO:0000256" key="1">
    <source>
        <dbReference type="ARBA" id="ARBA00004496"/>
    </source>
</evidence>
<dbReference type="InterPro" id="IPR050604">
    <property type="entry name" value="PDZ-LIM_domain"/>
</dbReference>
<dbReference type="PROSITE" id="PS50106">
    <property type="entry name" value="PDZ"/>
    <property type="match status" value="1"/>
</dbReference>
<feature type="domain" description="LIM zinc-binding" evidence="7">
    <location>
        <begin position="221"/>
        <end position="282"/>
    </location>
</feature>
<dbReference type="SMART" id="SM00735">
    <property type="entry name" value="ZM"/>
    <property type="match status" value="1"/>
</dbReference>
<dbReference type="SMART" id="SM00132">
    <property type="entry name" value="LIM"/>
    <property type="match status" value="1"/>
</dbReference>
<accession>A0A564Y7X3</accession>
<dbReference type="Pfam" id="PF00595">
    <property type="entry name" value="PDZ"/>
    <property type="match status" value="1"/>
</dbReference>
<dbReference type="InterPro" id="IPR001781">
    <property type="entry name" value="Znf_LIM"/>
</dbReference>
<evidence type="ECO:0008006" key="11">
    <source>
        <dbReference type="Google" id="ProtNLM"/>
    </source>
</evidence>
<dbReference type="PANTHER" id="PTHR24214">
    <property type="entry name" value="PDZ AND LIM DOMAIN PROTEIN ZASP"/>
    <property type="match status" value="1"/>
</dbReference>
<evidence type="ECO:0000256" key="3">
    <source>
        <dbReference type="ARBA" id="ARBA00022723"/>
    </source>
</evidence>
<evidence type="ECO:0000259" key="7">
    <source>
        <dbReference type="PROSITE" id="PS50023"/>
    </source>
</evidence>
<keyword evidence="2" id="KW-0963">Cytoplasm</keyword>
<keyword evidence="5 6" id="KW-0440">LIM domain</keyword>
<keyword evidence="4 6" id="KW-0862">Zinc</keyword>
<evidence type="ECO:0000259" key="8">
    <source>
        <dbReference type="PROSITE" id="PS50106"/>
    </source>
</evidence>
<dbReference type="InterPro" id="IPR006643">
    <property type="entry name" value="Zasp-like_motif"/>
</dbReference>
<feature type="domain" description="PDZ" evidence="8">
    <location>
        <begin position="34"/>
        <end position="117"/>
    </location>
</feature>
<dbReference type="GO" id="GO:0005912">
    <property type="term" value="C:adherens junction"/>
    <property type="evidence" value="ECO:0007669"/>
    <property type="project" value="TreeGrafter"/>
</dbReference>
<gene>
    <name evidence="9" type="ORF">WMSIL1_LOCUS3956</name>
</gene>
<keyword evidence="3 6" id="KW-0479">Metal-binding</keyword>
<protein>
    <recommendedName>
        <fullName evidence="11">PDZ domain-containing protein</fullName>
    </recommendedName>
</protein>
<sequence>MPGETARINAFKCVRFTAPHSITLTSLLMSALLRIQLRRPDTSVPWGFRLEGGVDLGHPLNIQKVTPGGIAESCGLRPGDIIVRINSADTRFMKHEDAKMEINRSSNDFEMIVERGNSGSAAQPVVEPIQPTAVSKTNYQPALVSTNGDADLPSPIPRGGDVLVAEGPGGKSQRLTHSSYNSPMGLYSKNNVDSSFKSTVASAGADFSKLKPAPQFFGGSMRCCACQELITGGQFIRVQGRIPIHPSCLKCCKCGIGLRNVGYFYINDQLYCETHAKQAARPPDSNLKPVVMYK</sequence>
<dbReference type="GO" id="GO:0061061">
    <property type="term" value="P:muscle structure development"/>
    <property type="evidence" value="ECO:0007669"/>
    <property type="project" value="TreeGrafter"/>
</dbReference>
<name>A0A564Y7X3_HYMDI</name>
<dbReference type="Proteomes" id="UP000321570">
    <property type="component" value="Unassembled WGS sequence"/>
</dbReference>
<evidence type="ECO:0000256" key="2">
    <source>
        <dbReference type="ARBA" id="ARBA00022490"/>
    </source>
</evidence>
<dbReference type="Gene3D" id="2.10.110.10">
    <property type="entry name" value="Cysteine Rich Protein"/>
    <property type="match status" value="1"/>
</dbReference>
<evidence type="ECO:0000256" key="5">
    <source>
        <dbReference type="ARBA" id="ARBA00023038"/>
    </source>
</evidence>
<dbReference type="Pfam" id="PF00412">
    <property type="entry name" value="LIM"/>
    <property type="match status" value="1"/>
</dbReference>
<dbReference type="CDD" id="cd23068">
    <property type="entry name" value="PDZ_ZASP52-like"/>
    <property type="match status" value="1"/>
</dbReference>
<dbReference type="GO" id="GO:0003779">
    <property type="term" value="F:actin binding"/>
    <property type="evidence" value="ECO:0007669"/>
    <property type="project" value="TreeGrafter"/>
</dbReference>
<dbReference type="GO" id="GO:0031941">
    <property type="term" value="C:filamentous actin"/>
    <property type="evidence" value="ECO:0007669"/>
    <property type="project" value="TreeGrafter"/>
</dbReference>
<dbReference type="GO" id="GO:0030036">
    <property type="term" value="P:actin cytoskeleton organization"/>
    <property type="evidence" value="ECO:0007669"/>
    <property type="project" value="TreeGrafter"/>
</dbReference>
<evidence type="ECO:0000256" key="6">
    <source>
        <dbReference type="PROSITE-ProRule" id="PRU00125"/>
    </source>
</evidence>
<comment type="subcellular location">
    <subcellularLocation>
        <location evidence="1">Cytoplasm</location>
    </subcellularLocation>
</comment>
<keyword evidence="10" id="KW-1185">Reference proteome</keyword>
<dbReference type="PANTHER" id="PTHR24214:SF38">
    <property type="entry name" value="PDZ AND LIM DOMAIN PROTEIN ZASP-RELATED"/>
    <property type="match status" value="1"/>
</dbReference>
<dbReference type="InterPro" id="IPR001478">
    <property type="entry name" value="PDZ"/>
</dbReference>
<dbReference type="Gene3D" id="2.30.42.10">
    <property type="match status" value="1"/>
</dbReference>
<dbReference type="PROSITE" id="PS50023">
    <property type="entry name" value="LIM_DOMAIN_2"/>
    <property type="match status" value="1"/>
</dbReference>
<organism evidence="9 10">
    <name type="scientific">Hymenolepis diminuta</name>
    <name type="common">Rat tapeworm</name>
    <dbReference type="NCBI Taxonomy" id="6216"/>
    <lineage>
        <taxon>Eukaryota</taxon>
        <taxon>Metazoa</taxon>
        <taxon>Spiralia</taxon>
        <taxon>Lophotrochozoa</taxon>
        <taxon>Platyhelminthes</taxon>
        <taxon>Cestoda</taxon>
        <taxon>Eucestoda</taxon>
        <taxon>Cyclophyllidea</taxon>
        <taxon>Hymenolepididae</taxon>
        <taxon>Hymenolepis</taxon>
    </lineage>
</organism>
<dbReference type="SUPFAM" id="SSF57716">
    <property type="entry name" value="Glucocorticoid receptor-like (DNA-binding domain)"/>
    <property type="match status" value="1"/>
</dbReference>
<dbReference type="GO" id="GO:0046872">
    <property type="term" value="F:metal ion binding"/>
    <property type="evidence" value="ECO:0007669"/>
    <property type="project" value="UniProtKB-KW"/>
</dbReference>
<dbReference type="EMBL" id="CABIJS010000111">
    <property type="protein sequence ID" value="VUZ43371.1"/>
    <property type="molecule type" value="Genomic_DNA"/>
</dbReference>
<dbReference type="GO" id="GO:0030018">
    <property type="term" value="C:Z disc"/>
    <property type="evidence" value="ECO:0007669"/>
    <property type="project" value="TreeGrafter"/>
</dbReference>
<evidence type="ECO:0000256" key="4">
    <source>
        <dbReference type="ARBA" id="ARBA00022833"/>
    </source>
</evidence>
<dbReference type="GO" id="GO:0001725">
    <property type="term" value="C:stress fiber"/>
    <property type="evidence" value="ECO:0007669"/>
    <property type="project" value="TreeGrafter"/>
</dbReference>
<proteinExistence type="predicted"/>
<evidence type="ECO:0000313" key="10">
    <source>
        <dbReference type="Proteomes" id="UP000321570"/>
    </source>
</evidence>